<proteinExistence type="predicted"/>
<dbReference type="Proteomes" id="UP000245207">
    <property type="component" value="Unassembled WGS sequence"/>
</dbReference>
<accession>A0A2U1PU45</accession>
<feature type="region of interest" description="Disordered" evidence="1">
    <location>
        <begin position="1"/>
        <end position="45"/>
    </location>
</feature>
<reference evidence="2 3" key="1">
    <citation type="journal article" date="2018" name="Mol. Plant">
        <title>The genome of Artemisia annua provides insight into the evolution of Asteraceae family and artemisinin biosynthesis.</title>
        <authorList>
            <person name="Shen Q."/>
            <person name="Zhang L."/>
            <person name="Liao Z."/>
            <person name="Wang S."/>
            <person name="Yan T."/>
            <person name="Shi P."/>
            <person name="Liu M."/>
            <person name="Fu X."/>
            <person name="Pan Q."/>
            <person name="Wang Y."/>
            <person name="Lv Z."/>
            <person name="Lu X."/>
            <person name="Zhang F."/>
            <person name="Jiang W."/>
            <person name="Ma Y."/>
            <person name="Chen M."/>
            <person name="Hao X."/>
            <person name="Li L."/>
            <person name="Tang Y."/>
            <person name="Lv G."/>
            <person name="Zhou Y."/>
            <person name="Sun X."/>
            <person name="Brodelius P.E."/>
            <person name="Rose J.K.C."/>
            <person name="Tang K."/>
        </authorList>
    </citation>
    <scope>NUCLEOTIDE SEQUENCE [LARGE SCALE GENOMIC DNA]</scope>
    <source>
        <strain evidence="3">cv. Huhao1</strain>
        <tissue evidence="2">Leaf</tissue>
    </source>
</reference>
<comment type="caution">
    <text evidence="2">The sequence shown here is derived from an EMBL/GenBank/DDBJ whole genome shotgun (WGS) entry which is preliminary data.</text>
</comment>
<name>A0A2U1PU45_ARTAN</name>
<dbReference type="EMBL" id="PKPP01000737">
    <property type="protein sequence ID" value="PWA89232.1"/>
    <property type="molecule type" value="Genomic_DNA"/>
</dbReference>
<feature type="compositionally biased region" description="Polar residues" evidence="1">
    <location>
        <begin position="22"/>
        <end position="36"/>
    </location>
</feature>
<organism evidence="2 3">
    <name type="scientific">Artemisia annua</name>
    <name type="common">Sweet wormwood</name>
    <dbReference type="NCBI Taxonomy" id="35608"/>
    <lineage>
        <taxon>Eukaryota</taxon>
        <taxon>Viridiplantae</taxon>
        <taxon>Streptophyta</taxon>
        <taxon>Embryophyta</taxon>
        <taxon>Tracheophyta</taxon>
        <taxon>Spermatophyta</taxon>
        <taxon>Magnoliopsida</taxon>
        <taxon>eudicotyledons</taxon>
        <taxon>Gunneridae</taxon>
        <taxon>Pentapetalae</taxon>
        <taxon>asterids</taxon>
        <taxon>campanulids</taxon>
        <taxon>Asterales</taxon>
        <taxon>Asteraceae</taxon>
        <taxon>Asteroideae</taxon>
        <taxon>Anthemideae</taxon>
        <taxon>Artemisiinae</taxon>
        <taxon>Artemisia</taxon>
    </lineage>
</organism>
<keyword evidence="3" id="KW-1185">Reference proteome</keyword>
<dbReference type="AlphaFoldDB" id="A0A2U1PU45"/>
<protein>
    <submittedName>
        <fullName evidence="2">Uncharacterized protein</fullName>
    </submittedName>
</protein>
<sequence length="72" mass="8387">MSESSDSSSESEEEEDVHIESDNNGVPENVDTNQYSGEEPRRSSHAKEMLRLDRLLALEWWLLAMFRKCQKE</sequence>
<evidence type="ECO:0000256" key="1">
    <source>
        <dbReference type="SAM" id="MobiDB-lite"/>
    </source>
</evidence>
<evidence type="ECO:0000313" key="2">
    <source>
        <dbReference type="EMBL" id="PWA89232.1"/>
    </source>
</evidence>
<gene>
    <name evidence="2" type="ORF">CTI12_AA112820</name>
</gene>
<evidence type="ECO:0000313" key="3">
    <source>
        <dbReference type="Proteomes" id="UP000245207"/>
    </source>
</evidence>